<evidence type="ECO:0000256" key="1">
    <source>
        <dbReference type="ARBA" id="ARBA00004141"/>
    </source>
</evidence>
<evidence type="ECO:0000256" key="5">
    <source>
        <dbReference type="ARBA" id="ARBA00023065"/>
    </source>
</evidence>
<evidence type="ECO:0000256" key="2">
    <source>
        <dbReference type="ARBA" id="ARBA00022448"/>
    </source>
</evidence>
<reference evidence="10" key="3">
    <citation type="submission" date="2025-08" db="UniProtKB">
        <authorList>
            <consortium name="Ensembl"/>
        </authorList>
    </citation>
    <scope>IDENTIFICATION</scope>
</reference>
<comment type="subcellular location">
    <subcellularLocation>
        <location evidence="1">Membrane</location>
        <topology evidence="1">Multi-pass membrane protein</topology>
    </subcellularLocation>
</comment>
<dbReference type="STRING" id="7719.ENSCINP00000024525"/>
<feature type="domain" description="Ion transport" evidence="9">
    <location>
        <begin position="41"/>
        <end position="209"/>
    </location>
</feature>
<name>F6ZFR2_CIOIN</name>
<keyword evidence="11" id="KW-1185">Reference proteome</keyword>
<keyword evidence="5" id="KW-0406">Ion transport</keyword>
<dbReference type="Proteomes" id="UP000008144">
    <property type="component" value="Chromosome 8"/>
</dbReference>
<sequence>MLALMFPVLSIFNIINPKSRAGRLITYPCTSYDCRMMSEFLFVVFLVTNISNKKMHLEYLAAPPTTWEVLILIWVMGKFVQEINELNKRGLESYFFDPWNHLDLWATILFAFNYAFRIVDYVKYHQVPVQQRPPRSEWYMFEWRLVAEGLMACAYVFVFIRLLGLTRVDRTLGPLQISLARMVKDVVQFLCIFAFILFAFALALTELYWFYGTPKGK</sequence>
<dbReference type="PANTHER" id="PTHR10117">
    <property type="entry name" value="TRANSIENT RECEPTOR POTENTIAL CHANNEL"/>
    <property type="match status" value="1"/>
</dbReference>
<reference evidence="10" key="4">
    <citation type="submission" date="2025-09" db="UniProtKB">
        <authorList>
            <consortium name="Ensembl"/>
        </authorList>
    </citation>
    <scope>IDENTIFICATION</scope>
</reference>
<dbReference type="PANTHER" id="PTHR10117:SF54">
    <property type="entry name" value="TRANSIENT RECEPTOR POTENTIAL-GAMMA PROTEIN"/>
    <property type="match status" value="1"/>
</dbReference>
<feature type="transmembrane region" description="Helical" evidence="8">
    <location>
        <begin position="186"/>
        <end position="211"/>
    </location>
</feature>
<reference evidence="11" key="1">
    <citation type="journal article" date="2002" name="Science">
        <title>The draft genome of Ciona intestinalis: insights into chordate and vertebrate origins.</title>
        <authorList>
            <person name="Dehal P."/>
            <person name="Satou Y."/>
            <person name="Campbell R.K."/>
            <person name="Chapman J."/>
            <person name="Degnan B."/>
            <person name="De Tomaso A."/>
            <person name="Davidson B."/>
            <person name="Di Gregorio A."/>
            <person name="Gelpke M."/>
            <person name="Goodstein D.M."/>
            <person name="Harafuji N."/>
            <person name="Hastings K.E."/>
            <person name="Ho I."/>
            <person name="Hotta K."/>
            <person name="Huang W."/>
            <person name="Kawashima T."/>
            <person name="Lemaire P."/>
            <person name="Martinez D."/>
            <person name="Meinertzhagen I.A."/>
            <person name="Necula S."/>
            <person name="Nonaka M."/>
            <person name="Putnam N."/>
            <person name="Rash S."/>
            <person name="Saiga H."/>
            <person name="Satake M."/>
            <person name="Terry A."/>
            <person name="Yamada L."/>
            <person name="Wang H.G."/>
            <person name="Awazu S."/>
            <person name="Azumi K."/>
            <person name="Boore J."/>
            <person name="Branno M."/>
            <person name="Chin-Bow S."/>
            <person name="DeSantis R."/>
            <person name="Doyle S."/>
            <person name="Francino P."/>
            <person name="Keys D.N."/>
            <person name="Haga S."/>
            <person name="Hayashi H."/>
            <person name="Hino K."/>
            <person name="Imai K.S."/>
            <person name="Inaba K."/>
            <person name="Kano S."/>
            <person name="Kobayashi K."/>
            <person name="Kobayashi M."/>
            <person name="Lee B.I."/>
            <person name="Makabe K.W."/>
            <person name="Manohar C."/>
            <person name="Matassi G."/>
            <person name="Medina M."/>
            <person name="Mochizuki Y."/>
            <person name="Mount S."/>
            <person name="Morishita T."/>
            <person name="Miura S."/>
            <person name="Nakayama A."/>
            <person name="Nishizaka S."/>
            <person name="Nomoto H."/>
            <person name="Ohta F."/>
            <person name="Oishi K."/>
            <person name="Rigoutsos I."/>
            <person name="Sano M."/>
            <person name="Sasaki A."/>
            <person name="Sasakura Y."/>
            <person name="Shoguchi E."/>
            <person name="Shin-i T."/>
            <person name="Spagnuolo A."/>
            <person name="Stainier D."/>
            <person name="Suzuki M.M."/>
            <person name="Tassy O."/>
            <person name="Takatori N."/>
            <person name="Tokuoka M."/>
            <person name="Yagi K."/>
            <person name="Yoshizaki F."/>
            <person name="Wada S."/>
            <person name="Zhang C."/>
            <person name="Hyatt P.D."/>
            <person name="Larimer F."/>
            <person name="Detter C."/>
            <person name="Doggett N."/>
            <person name="Glavina T."/>
            <person name="Hawkins T."/>
            <person name="Richardson P."/>
            <person name="Lucas S."/>
            <person name="Kohara Y."/>
            <person name="Levine M."/>
            <person name="Satoh N."/>
            <person name="Rokhsar D.S."/>
        </authorList>
    </citation>
    <scope>NUCLEOTIDE SEQUENCE [LARGE SCALE GENOMIC DNA]</scope>
</reference>
<dbReference type="HOGENOM" id="CLU_1274768_0_0_1"/>
<evidence type="ECO:0000256" key="4">
    <source>
        <dbReference type="ARBA" id="ARBA00022989"/>
    </source>
</evidence>
<dbReference type="Pfam" id="PF00520">
    <property type="entry name" value="Ion_trans"/>
    <property type="match status" value="1"/>
</dbReference>
<dbReference type="InterPro" id="IPR005821">
    <property type="entry name" value="Ion_trans_dom"/>
</dbReference>
<evidence type="ECO:0000256" key="8">
    <source>
        <dbReference type="SAM" id="Phobius"/>
    </source>
</evidence>
<keyword evidence="3 8" id="KW-0812">Transmembrane</keyword>
<organism evidence="10 11">
    <name type="scientific">Ciona intestinalis</name>
    <name type="common">Transparent sea squirt</name>
    <name type="synonym">Ascidia intestinalis</name>
    <dbReference type="NCBI Taxonomy" id="7719"/>
    <lineage>
        <taxon>Eukaryota</taxon>
        <taxon>Metazoa</taxon>
        <taxon>Chordata</taxon>
        <taxon>Tunicata</taxon>
        <taxon>Ascidiacea</taxon>
        <taxon>Phlebobranchia</taxon>
        <taxon>Cionidae</taxon>
        <taxon>Ciona</taxon>
    </lineage>
</organism>
<keyword evidence="2" id="KW-0813">Transport</keyword>
<keyword evidence="4 8" id="KW-1133">Transmembrane helix</keyword>
<evidence type="ECO:0000256" key="3">
    <source>
        <dbReference type="ARBA" id="ARBA00022692"/>
    </source>
</evidence>
<proteinExistence type="predicted"/>
<dbReference type="GeneTree" id="ENSGT01060000248594"/>
<evidence type="ECO:0000256" key="6">
    <source>
        <dbReference type="ARBA" id="ARBA00023136"/>
    </source>
</evidence>
<evidence type="ECO:0000313" key="10">
    <source>
        <dbReference type="Ensembl" id="ENSCINP00000024525.2"/>
    </source>
</evidence>
<dbReference type="GO" id="GO:0005262">
    <property type="term" value="F:calcium channel activity"/>
    <property type="evidence" value="ECO:0007669"/>
    <property type="project" value="InterPro"/>
</dbReference>
<dbReference type="OMA" id="RYDSEHE"/>
<dbReference type="InParanoid" id="F6ZFR2"/>
<evidence type="ECO:0000256" key="7">
    <source>
        <dbReference type="ARBA" id="ARBA00023303"/>
    </source>
</evidence>
<dbReference type="EMBL" id="EAAA01002607">
    <property type="status" value="NOT_ANNOTATED_CDS"/>
    <property type="molecule type" value="Genomic_DNA"/>
</dbReference>
<dbReference type="InterPro" id="IPR002153">
    <property type="entry name" value="TRPC_channel"/>
</dbReference>
<keyword evidence="6 8" id="KW-0472">Membrane</keyword>
<dbReference type="Ensembl" id="ENSCINT00000024771.2">
    <property type="protein sequence ID" value="ENSCINP00000024525.2"/>
    <property type="gene ID" value="ENSCING00000013329.2"/>
</dbReference>
<feature type="transmembrane region" description="Helical" evidence="8">
    <location>
        <begin position="145"/>
        <end position="166"/>
    </location>
</feature>
<keyword evidence="7" id="KW-0407">Ion channel</keyword>
<evidence type="ECO:0000259" key="9">
    <source>
        <dbReference type="Pfam" id="PF00520"/>
    </source>
</evidence>
<reference evidence="10" key="2">
    <citation type="journal article" date="2008" name="Genome Biol.">
        <title>Improved genome assembly and evidence-based global gene model set for the chordate Ciona intestinalis: new insight into intron and operon populations.</title>
        <authorList>
            <person name="Satou Y."/>
            <person name="Mineta K."/>
            <person name="Ogasawara M."/>
            <person name="Sasakura Y."/>
            <person name="Shoguchi E."/>
            <person name="Ueno K."/>
            <person name="Yamada L."/>
            <person name="Matsumoto J."/>
            <person name="Wasserscheid J."/>
            <person name="Dewar K."/>
            <person name="Wiley G.B."/>
            <person name="Macmil S.L."/>
            <person name="Roe B.A."/>
            <person name="Zeller R.W."/>
            <person name="Hastings K.E."/>
            <person name="Lemaire P."/>
            <person name="Lindquist E."/>
            <person name="Endo T."/>
            <person name="Hotta K."/>
            <person name="Inaba K."/>
        </authorList>
    </citation>
    <scope>NUCLEOTIDE SEQUENCE [LARGE SCALE GENOMIC DNA]</scope>
    <source>
        <strain evidence="10">wild type</strain>
    </source>
</reference>
<dbReference type="GO" id="GO:0016020">
    <property type="term" value="C:membrane"/>
    <property type="evidence" value="ECO:0007669"/>
    <property type="project" value="UniProtKB-SubCell"/>
</dbReference>
<protein>
    <recommendedName>
        <fullName evidence="9">Ion transport domain-containing protein</fullName>
    </recommendedName>
</protein>
<dbReference type="AlphaFoldDB" id="F6ZFR2"/>
<evidence type="ECO:0000313" key="11">
    <source>
        <dbReference type="Proteomes" id="UP000008144"/>
    </source>
</evidence>
<accession>F6ZFR2</accession>